<dbReference type="EMBL" id="NJHN03000031">
    <property type="protein sequence ID" value="KAH9423566.1"/>
    <property type="molecule type" value="Genomic_DNA"/>
</dbReference>
<name>A0ABQ8JMN6_DERPT</name>
<feature type="non-terminal residue" evidence="2">
    <location>
        <position position="68"/>
    </location>
</feature>
<evidence type="ECO:0000313" key="2">
    <source>
        <dbReference type="EMBL" id="KAH9423566.1"/>
    </source>
</evidence>
<keyword evidence="1" id="KW-0812">Transmembrane</keyword>
<reference evidence="2 3" key="1">
    <citation type="journal article" date="2018" name="J. Allergy Clin. Immunol.">
        <title>High-quality assembly of Dermatophagoides pteronyssinus genome and transcriptome reveals a wide range of novel allergens.</title>
        <authorList>
            <person name="Liu X.Y."/>
            <person name="Yang K.Y."/>
            <person name="Wang M.Q."/>
            <person name="Kwok J.S."/>
            <person name="Zeng X."/>
            <person name="Yang Z."/>
            <person name="Xiao X.J."/>
            <person name="Lau C.P."/>
            <person name="Li Y."/>
            <person name="Huang Z.M."/>
            <person name="Ba J.G."/>
            <person name="Yim A.K."/>
            <person name="Ouyang C.Y."/>
            <person name="Ngai S.M."/>
            <person name="Chan T.F."/>
            <person name="Leung E.L."/>
            <person name="Liu L."/>
            <person name="Liu Z.G."/>
            <person name="Tsui S.K."/>
        </authorList>
    </citation>
    <scope>NUCLEOTIDE SEQUENCE [LARGE SCALE GENOMIC DNA]</scope>
    <source>
        <strain evidence="2">Derp</strain>
    </source>
</reference>
<proteinExistence type="predicted"/>
<keyword evidence="1" id="KW-0472">Membrane</keyword>
<accession>A0ABQ8JMN6</accession>
<comment type="caution">
    <text evidence="2">The sequence shown here is derived from an EMBL/GenBank/DDBJ whole genome shotgun (WGS) entry which is preliminary data.</text>
</comment>
<feature type="transmembrane region" description="Helical" evidence="1">
    <location>
        <begin position="43"/>
        <end position="64"/>
    </location>
</feature>
<feature type="non-terminal residue" evidence="2">
    <location>
        <position position="1"/>
    </location>
</feature>
<gene>
    <name evidence="2" type="ORF">DERP_005146</name>
</gene>
<keyword evidence="3" id="KW-1185">Reference proteome</keyword>
<organism evidence="2 3">
    <name type="scientific">Dermatophagoides pteronyssinus</name>
    <name type="common">European house dust mite</name>
    <dbReference type="NCBI Taxonomy" id="6956"/>
    <lineage>
        <taxon>Eukaryota</taxon>
        <taxon>Metazoa</taxon>
        <taxon>Ecdysozoa</taxon>
        <taxon>Arthropoda</taxon>
        <taxon>Chelicerata</taxon>
        <taxon>Arachnida</taxon>
        <taxon>Acari</taxon>
        <taxon>Acariformes</taxon>
        <taxon>Sarcoptiformes</taxon>
        <taxon>Astigmata</taxon>
        <taxon>Psoroptidia</taxon>
        <taxon>Analgoidea</taxon>
        <taxon>Pyroglyphidae</taxon>
        <taxon>Dermatophagoidinae</taxon>
        <taxon>Dermatophagoides</taxon>
    </lineage>
</organism>
<evidence type="ECO:0000313" key="3">
    <source>
        <dbReference type="Proteomes" id="UP000887458"/>
    </source>
</evidence>
<reference evidence="2 3" key="2">
    <citation type="journal article" date="2022" name="Mol. Biol. Evol.">
        <title>Comparative Genomics Reveals Insights into the Divergent Evolution of Astigmatic Mites and Household Pest Adaptations.</title>
        <authorList>
            <person name="Xiong Q."/>
            <person name="Wan A.T."/>
            <person name="Liu X."/>
            <person name="Fung C.S."/>
            <person name="Xiao X."/>
            <person name="Malainual N."/>
            <person name="Hou J."/>
            <person name="Wang L."/>
            <person name="Wang M."/>
            <person name="Yang K.Y."/>
            <person name="Cui Y."/>
            <person name="Leung E.L."/>
            <person name="Nong W."/>
            <person name="Shin S.K."/>
            <person name="Au S.W."/>
            <person name="Jeong K.Y."/>
            <person name="Chew F.T."/>
            <person name="Hui J.H."/>
            <person name="Leung T.F."/>
            <person name="Tungtrongchitr A."/>
            <person name="Zhong N."/>
            <person name="Liu Z."/>
            <person name="Tsui S.K."/>
        </authorList>
    </citation>
    <scope>NUCLEOTIDE SEQUENCE [LARGE SCALE GENOMIC DNA]</scope>
    <source>
        <strain evidence="2">Derp</strain>
    </source>
</reference>
<sequence>IPNLDLLQDDILHFRLSIWICFVKIFFISELKFGFAARRYFPFLIWNLDLLPIWICWSTIFSMLNLKF</sequence>
<dbReference type="Proteomes" id="UP000887458">
    <property type="component" value="Unassembled WGS sequence"/>
</dbReference>
<feature type="transmembrane region" description="Helical" evidence="1">
    <location>
        <begin position="12"/>
        <end position="31"/>
    </location>
</feature>
<evidence type="ECO:0000256" key="1">
    <source>
        <dbReference type="SAM" id="Phobius"/>
    </source>
</evidence>
<protein>
    <submittedName>
        <fullName evidence="2">Uncharacterized protein</fullName>
    </submittedName>
</protein>
<keyword evidence="1" id="KW-1133">Transmembrane helix</keyword>